<dbReference type="AlphaFoldDB" id="A0A0W0SLA9"/>
<evidence type="ECO:0000256" key="4">
    <source>
        <dbReference type="ARBA" id="ARBA00022679"/>
    </source>
</evidence>
<feature type="transmembrane region" description="Helical" evidence="8">
    <location>
        <begin position="284"/>
        <end position="303"/>
    </location>
</feature>
<keyword evidence="11" id="KW-1185">Reference proteome</keyword>
<dbReference type="PANTHER" id="PTHR33908">
    <property type="entry name" value="MANNOSYLTRANSFERASE YKCB-RELATED"/>
    <property type="match status" value="1"/>
</dbReference>
<evidence type="ECO:0000256" key="2">
    <source>
        <dbReference type="ARBA" id="ARBA00022475"/>
    </source>
</evidence>
<dbReference type="PATRIC" id="fig|29422.6.peg.1608"/>
<feature type="transmembrane region" description="Helical" evidence="8">
    <location>
        <begin position="249"/>
        <end position="268"/>
    </location>
</feature>
<dbReference type="GO" id="GO:0005886">
    <property type="term" value="C:plasma membrane"/>
    <property type="evidence" value="ECO:0007669"/>
    <property type="project" value="UniProtKB-SubCell"/>
</dbReference>
<evidence type="ECO:0000256" key="5">
    <source>
        <dbReference type="ARBA" id="ARBA00022692"/>
    </source>
</evidence>
<keyword evidence="4" id="KW-0808">Transferase</keyword>
<dbReference type="GO" id="GO:0016763">
    <property type="term" value="F:pentosyltransferase activity"/>
    <property type="evidence" value="ECO:0007669"/>
    <property type="project" value="TreeGrafter"/>
</dbReference>
<dbReference type="Proteomes" id="UP000054742">
    <property type="component" value="Unassembled WGS sequence"/>
</dbReference>
<feature type="domain" description="Glycosyltransferase RgtA/B/C/D-like" evidence="9">
    <location>
        <begin position="59"/>
        <end position="220"/>
    </location>
</feature>
<keyword evidence="5 8" id="KW-0812">Transmembrane</keyword>
<dbReference type="RefSeq" id="WP_058441587.1">
    <property type="nucleotide sequence ID" value="NZ_CAAAHU010000003.1"/>
</dbReference>
<evidence type="ECO:0000256" key="1">
    <source>
        <dbReference type="ARBA" id="ARBA00004651"/>
    </source>
</evidence>
<feature type="transmembrane region" description="Helical" evidence="8">
    <location>
        <begin position="338"/>
        <end position="358"/>
    </location>
</feature>
<evidence type="ECO:0000313" key="10">
    <source>
        <dbReference type="EMBL" id="KTC84159.1"/>
    </source>
</evidence>
<dbReference type="GO" id="GO:0009103">
    <property type="term" value="P:lipopolysaccharide biosynthetic process"/>
    <property type="evidence" value="ECO:0007669"/>
    <property type="project" value="UniProtKB-ARBA"/>
</dbReference>
<reference evidence="10 11" key="1">
    <citation type="submission" date="2015-11" db="EMBL/GenBank/DDBJ databases">
        <title>Genomic analysis of 38 Legionella species identifies large and diverse effector repertoires.</title>
        <authorList>
            <person name="Burstein D."/>
            <person name="Amaro F."/>
            <person name="Zusman T."/>
            <person name="Lifshitz Z."/>
            <person name="Cohen O."/>
            <person name="Gilbert J.A."/>
            <person name="Pupko T."/>
            <person name="Shuman H.A."/>
            <person name="Segal G."/>
        </authorList>
    </citation>
    <scope>NUCLEOTIDE SEQUENCE [LARGE SCALE GENOMIC DNA]</scope>
    <source>
        <strain evidence="10 11">ATCC 43878</strain>
    </source>
</reference>
<keyword evidence="7 8" id="KW-0472">Membrane</keyword>
<evidence type="ECO:0000256" key="6">
    <source>
        <dbReference type="ARBA" id="ARBA00022989"/>
    </source>
</evidence>
<feature type="transmembrane region" description="Helical" evidence="8">
    <location>
        <begin position="135"/>
        <end position="151"/>
    </location>
</feature>
<dbReference type="EMBL" id="LNXV01000011">
    <property type="protein sequence ID" value="KTC84159.1"/>
    <property type="molecule type" value="Genomic_DNA"/>
</dbReference>
<accession>A0A0W0SLA9</accession>
<feature type="transmembrane region" description="Helical" evidence="8">
    <location>
        <begin position="69"/>
        <end position="96"/>
    </location>
</feature>
<dbReference type="STRING" id="29422.Lbru_1520"/>
<feature type="transmembrane region" description="Helical" evidence="8">
    <location>
        <begin position="16"/>
        <end position="33"/>
    </location>
</feature>
<keyword evidence="3" id="KW-0328">Glycosyltransferase</keyword>
<feature type="transmembrane region" description="Helical" evidence="8">
    <location>
        <begin position="309"/>
        <end position="326"/>
    </location>
</feature>
<dbReference type="OrthoDB" id="9153955at2"/>
<dbReference type="InterPro" id="IPR050297">
    <property type="entry name" value="LipidA_mod_glycosyltrf_83"/>
</dbReference>
<name>A0A0W0SLA9_9GAMM</name>
<evidence type="ECO:0000256" key="3">
    <source>
        <dbReference type="ARBA" id="ARBA00022676"/>
    </source>
</evidence>
<protein>
    <recommendedName>
        <fullName evidence="9">Glycosyltransferase RgtA/B/C/D-like domain-containing protein</fullName>
    </recommendedName>
</protein>
<dbReference type="InterPro" id="IPR038731">
    <property type="entry name" value="RgtA/B/C-like"/>
</dbReference>
<keyword evidence="2" id="KW-1003">Cell membrane</keyword>
<feature type="transmembrane region" description="Helical" evidence="8">
    <location>
        <begin position="198"/>
        <end position="223"/>
    </location>
</feature>
<sequence>MDIQIKKEGYWSEHPAVSLLVVAVIIFLIRIFLRDQVLLLDEAEQVIVAQKLLPGYPAQPPLYTWLQYFFFELFGINLFSLALLKSLLIFGCLYFYYLICRIHCENNVLAWCAVISWALIPPIGLDLIKDNTHSILVLFAACLTWYWLIVAEHWSKLLWYCCFGGILGIGLLSKFNYLLFLSILFLSSLTIPEFRRQFLSPYIILSLVIMAIITSPFFSWLLINQNLGLSSLHKLNTATSFFLEGPLRLATVTLLFVAPVLVVLILLFPRAKNRNSQHKKTNKLLFRYHAFSLPTLAVIILIADFHNFRGRWLVPILFLCPVFYLSQLKYGVKLKSRVISLVSLCAITQFIFFAILIYNSYSKHTKQKQFPLNQIIELAKANSAQVDYIVSDSYWLLGNLAIALPTKNIWMIRPSELLLPKGRSLILWKGTQLPFWVELFTNTYYVTELNLLLNVETKAAVGGQAFAYRPSVELTPTGFLYTTSEIRGLR</sequence>
<evidence type="ECO:0000259" key="9">
    <source>
        <dbReference type="Pfam" id="PF13231"/>
    </source>
</evidence>
<dbReference type="Pfam" id="PF13231">
    <property type="entry name" value="PMT_2"/>
    <property type="match status" value="1"/>
</dbReference>
<dbReference type="PANTHER" id="PTHR33908:SF11">
    <property type="entry name" value="MEMBRANE PROTEIN"/>
    <property type="match status" value="1"/>
</dbReference>
<comment type="caution">
    <text evidence="10">The sequence shown here is derived from an EMBL/GenBank/DDBJ whole genome shotgun (WGS) entry which is preliminary data.</text>
</comment>
<evidence type="ECO:0000256" key="7">
    <source>
        <dbReference type="ARBA" id="ARBA00023136"/>
    </source>
</evidence>
<feature type="transmembrane region" description="Helical" evidence="8">
    <location>
        <begin position="157"/>
        <end position="186"/>
    </location>
</feature>
<organism evidence="10 11">
    <name type="scientific">Legionella brunensis</name>
    <dbReference type="NCBI Taxonomy" id="29422"/>
    <lineage>
        <taxon>Bacteria</taxon>
        <taxon>Pseudomonadati</taxon>
        <taxon>Pseudomonadota</taxon>
        <taxon>Gammaproteobacteria</taxon>
        <taxon>Legionellales</taxon>
        <taxon>Legionellaceae</taxon>
        <taxon>Legionella</taxon>
    </lineage>
</organism>
<evidence type="ECO:0000313" key="11">
    <source>
        <dbReference type="Proteomes" id="UP000054742"/>
    </source>
</evidence>
<keyword evidence="6 8" id="KW-1133">Transmembrane helix</keyword>
<gene>
    <name evidence="10" type="ORF">Lbru_1520</name>
</gene>
<evidence type="ECO:0000256" key="8">
    <source>
        <dbReference type="SAM" id="Phobius"/>
    </source>
</evidence>
<proteinExistence type="predicted"/>
<comment type="subcellular location">
    <subcellularLocation>
        <location evidence="1">Cell membrane</location>
        <topology evidence="1">Multi-pass membrane protein</topology>
    </subcellularLocation>
</comment>